<dbReference type="InterPro" id="IPR009000">
    <property type="entry name" value="Transl_B-barrel_sf"/>
</dbReference>
<reference evidence="11 12" key="1">
    <citation type="submission" date="2019-10" db="EMBL/GenBank/DDBJ databases">
        <title>Whole genome shotgun sequence of Acrocarpospora macrocephala NBRC 16266.</title>
        <authorList>
            <person name="Ichikawa N."/>
            <person name="Kimura A."/>
            <person name="Kitahashi Y."/>
            <person name="Komaki H."/>
            <person name="Oguchi A."/>
        </authorList>
    </citation>
    <scope>NUCLEOTIDE SEQUENCE [LARGE SCALE GENOMIC DNA]</scope>
    <source>
        <strain evidence="11 12">NBRC 16266</strain>
    </source>
</reference>
<dbReference type="PANTHER" id="PTHR43261:SF1">
    <property type="entry name" value="RIBOSOME-RELEASING FACTOR 2, MITOCHONDRIAL"/>
    <property type="match status" value="1"/>
</dbReference>
<sequence length="685" mass="72585">MGMRTNLNETLAGVRNLGILAHVDAGKTTVTERILYATGVTYKRGEVHDGTTVTDFDPQERDRGITIFAAAVSCAWDGRQINLIDTPGHVDFSHEVERSLRVLDGAVVVFDGVAGVEPQTESVWRQADRYGVPRIAFVNKLDRPGADVDAVAESIRVRLHATPLVIQLPIGREAGFTGVVDLVRMRSLIWSDGDDTVVEGPVPEALLDEARRRARLLQEAVAERHPLALEEFCAESAISAPTLTAALRDLTCSGEGVVVLCGSAYRNRGIEPLLDAIGAYLPSPLDVPPVRGTLDGETGERAADPEAPFAGLVFKVNSTASGRLTYLRVYSGTVRRGDTVLDVGARRTERIGRILRVRADRHTEVAVAVAGDIVAVAGLKSAAAGASLCDPAAPLLFESAAVADRVVSVAVEARRRIDADRFGSALARLVEEDPSLAVRADRETGQTVLSGMGELHLEVAVEKVRRDHGLDVSVGRPRVAYRETVARGVSGLLYRHVKQDGGAGQFAHVVLDVEPAPGADFVFHSAVVGGRVPREYVGAVEAGCRDALAEGPLGGHPVTGVRVTLTDGATHPKDSSELAFRVAGRLALREALRASLMVLLEPMAEVLVTVPADAVGGVLGDLSARRGRVSDSAVRADTVVITATVPLAGLFGYATRLRSRTQGRGAFTTRPAGYAPAPAVPSTAR</sequence>
<evidence type="ECO:0000256" key="7">
    <source>
        <dbReference type="HAMAP-Rule" id="MF_00054"/>
    </source>
</evidence>
<evidence type="ECO:0000313" key="12">
    <source>
        <dbReference type="Proteomes" id="UP000331127"/>
    </source>
</evidence>
<feature type="binding site" evidence="7">
    <location>
        <begin position="85"/>
        <end position="89"/>
    </location>
    <ligand>
        <name>GTP</name>
        <dbReference type="ChEBI" id="CHEBI:37565"/>
    </ligand>
</feature>
<dbReference type="Gene3D" id="3.30.70.240">
    <property type="match status" value="1"/>
</dbReference>
<comment type="caution">
    <text evidence="11">The sequence shown here is derived from an EMBL/GenBank/DDBJ whole genome shotgun (WGS) entry which is preliminary data.</text>
</comment>
<dbReference type="CDD" id="cd04088">
    <property type="entry name" value="EFG_mtEFG_II"/>
    <property type="match status" value="1"/>
</dbReference>
<evidence type="ECO:0000256" key="9">
    <source>
        <dbReference type="SAM" id="MobiDB-lite"/>
    </source>
</evidence>
<gene>
    <name evidence="11" type="primary">fusB</name>
    <name evidence="7" type="synonym">fusA</name>
    <name evidence="11" type="ORF">Amac_051710</name>
</gene>
<dbReference type="Pfam" id="PF00009">
    <property type="entry name" value="GTP_EFTU"/>
    <property type="match status" value="1"/>
</dbReference>
<comment type="function">
    <text evidence="6 7">Catalyzes the GTP-dependent ribosomal translocation step during translation elongation. During this step, the ribosome changes from the pre-translocational (PRE) to the post-translocational (POST) state as the newly formed A-site-bound peptidyl-tRNA and P-site-bound deacylated tRNA move to the P and E sites, respectively. Catalyzes the coordinated movement of the two tRNA molecules, the mRNA and conformational changes in the ribosome.</text>
</comment>
<proteinExistence type="inferred from homology"/>
<dbReference type="InterPro" id="IPR014721">
    <property type="entry name" value="Ribsml_uS5_D2-typ_fold_subgr"/>
</dbReference>
<dbReference type="Gene3D" id="3.40.50.300">
    <property type="entry name" value="P-loop containing nucleotide triphosphate hydrolases"/>
    <property type="match status" value="1"/>
</dbReference>
<dbReference type="CDD" id="cd03713">
    <property type="entry name" value="EFG_mtEFG_C"/>
    <property type="match status" value="1"/>
</dbReference>
<keyword evidence="2 7" id="KW-0547">Nucleotide-binding</keyword>
<dbReference type="HAMAP" id="MF_00054_B">
    <property type="entry name" value="EF_G_EF_2_B"/>
    <property type="match status" value="1"/>
</dbReference>
<dbReference type="CDD" id="cd01886">
    <property type="entry name" value="EF-G"/>
    <property type="match status" value="1"/>
</dbReference>
<dbReference type="InterPro" id="IPR004540">
    <property type="entry name" value="Transl_elong_EFG/EF2"/>
</dbReference>
<organism evidence="11 12">
    <name type="scientific">Acrocarpospora macrocephala</name>
    <dbReference type="NCBI Taxonomy" id="150177"/>
    <lineage>
        <taxon>Bacteria</taxon>
        <taxon>Bacillati</taxon>
        <taxon>Actinomycetota</taxon>
        <taxon>Actinomycetes</taxon>
        <taxon>Streptosporangiales</taxon>
        <taxon>Streptosporangiaceae</taxon>
        <taxon>Acrocarpospora</taxon>
    </lineage>
</organism>
<dbReference type="NCBIfam" id="NF009381">
    <property type="entry name" value="PRK12740.1-5"/>
    <property type="match status" value="1"/>
</dbReference>
<dbReference type="InterPro" id="IPR005225">
    <property type="entry name" value="Small_GTP-bd"/>
</dbReference>
<dbReference type="GO" id="GO:0005737">
    <property type="term" value="C:cytoplasm"/>
    <property type="evidence" value="ECO:0007669"/>
    <property type="project" value="UniProtKB-SubCell"/>
</dbReference>
<dbReference type="PANTHER" id="PTHR43261">
    <property type="entry name" value="TRANSLATION ELONGATION FACTOR G-RELATED"/>
    <property type="match status" value="1"/>
</dbReference>
<comment type="similarity">
    <text evidence="1 7">Belongs to the TRAFAC class translation factor GTPase superfamily. Classic translation factor GTPase family. EF-G/EF-2 subfamily.</text>
</comment>
<evidence type="ECO:0000256" key="3">
    <source>
        <dbReference type="ARBA" id="ARBA00022768"/>
    </source>
</evidence>
<dbReference type="InterPro" id="IPR035649">
    <property type="entry name" value="EFG_V"/>
</dbReference>
<dbReference type="SMART" id="SM00838">
    <property type="entry name" value="EFG_C"/>
    <property type="match status" value="1"/>
</dbReference>
<keyword evidence="4 7" id="KW-0648">Protein biosynthesis</keyword>
<feature type="region of interest" description="Disordered" evidence="9">
    <location>
        <begin position="665"/>
        <end position="685"/>
    </location>
</feature>
<dbReference type="AlphaFoldDB" id="A0A5M3WRQ9"/>
<dbReference type="Pfam" id="PF03764">
    <property type="entry name" value="EFG_IV"/>
    <property type="match status" value="1"/>
</dbReference>
<dbReference type="FunFam" id="3.40.50.300:FF:000029">
    <property type="entry name" value="Elongation factor G"/>
    <property type="match status" value="1"/>
</dbReference>
<dbReference type="InterPro" id="IPR005517">
    <property type="entry name" value="Transl_elong_EFG/EF2_IV"/>
</dbReference>
<dbReference type="InterPro" id="IPR047872">
    <property type="entry name" value="EFG_IV"/>
</dbReference>
<dbReference type="GO" id="GO:0003924">
    <property type="term" value="F:GTPase activity"/>
    <property type="evidence" value="ECO:0007669"/>
    <property type="project" value="InterPro"/>
</dbReference>
<dbReference type="Pfam" id="PF14492">
    <property type="entry name" value="EFG_III"/>
    <property type="match status" value="1"/>
</dbReference>
<feature type="domain" description="Tr-type G" evidence="10">
    <location>
        <begin position="12"/>
        <end position="285"/>
    </location>
</feature>
<name>A0A5M3WRQ9_9ACTN</name>
<dbReference type="CDD" id="cd01434">
    <property type="entry name" value="EFG_mtEFG1_IV"/>
    <property type="match status" value="1"/>
</dbReference>
<dbReference type="PROSITE" id="PS00301">
    <property type="entry name" value="G_TR_1"/>
    <property type="match status" value="1"/>
</dbReference>
<dbReference type="InterPro" id="IPR027417">
    <property type="entry name" value="P-loop_NTPase"/>
</dbReference>
<dbReference type="InterPro" id="IPR031157">
    <property type="entry name" value="G_TR_CS"/>
</dbReference>
<dbReference type="Gene3D" id="3.30.230.10">
    <property type="match status" value="1"/>
</dbReference>
<comment type="subcellular location">
    <subcellularLocation>
        <location evidence="7">Cytoplasm</location>
    </subcellularLocation>
</comment>
<protein>
    <recommendedName>
        <fullName evidence="7 8">Elongation factor G</fullName>
        <shortName evidence="7">EF-G</shortName>
    </recommendedName>
</protein>
<dbReference type="Pfam" id="PF22042">
    <property type="entry name" value="EF-G_D2"/>
    <property type="match status" value="1"/>
</dbReference>
<dbReference type="GO" id="GO:0003746">
    <property type="term" value="F:translation elongation factor activity"/>
    <property type="evidence" value="ECO:0007669"/>
    <property type="project" value="UniProtKB-UniRule"/>
</dbReference>
<dbReference type="PRINTS" id="PR00315">
    <property type="entry name" value="ELONGATNFCT"/>
</dbReference>
<dbReference type="InterPro" id="IPR035647">
    <property type="entry name" value="EFG_III/V"/>
</dbReference>
<dbReference type="EMBL" id="BLAE01000030">
    <property type="protein sequence ID" value="GES11574.1"/>
    <property type="molecule type" value="Genomic_DNA"/>
</dbReference>
<dbReference type="Pfam" id="PF00679">
    <property type="entry name" value="EFG_C"/>
    <property type="match status" value="1"/>
</dbReference>
<dbReference type="InterPro" id="IPR053905">
    <property type="entry name" value="EF-G-like_DII"/>
</dbReference>
<dbReference type="SUPFAM" id="SSF50447">
    <property type="entry name" value="Translation proteins"/>
    <property type="match status" value="1"/>
</dbReference>
<evidence type="ECO:0000256" key="4">
    <source>
        <dbReference type="ARBA" id="ARBA00022917"/>
    </source>
</evidence>
<dbReference type="InterPro" id="IPR041095">
    <property type="entry name" value="EFG_II"/>
</dbReference>
<feature type="binding site" evidence="7">
    <location>
        <begin position="139"/>
        <end position="142"/>
    </location>
    <ligand>
        <name>GTP</name>
        <dbReference type="ChEBI" id="CHEBI:37565"/>
    </ligand>
</feature>
<dbReference type="GO" id="GO:0032790">
    <property type="term" value="P:ribosome disassembly"/>
    <property type="evidence" value="ECO:0007669"/>
    <property type="project" value="TreeGrafter"/>
</dbReference>
<evidence type="ECO:0000256" key="2">
    <source>
        <dbReference type="ARBA" id="ARBA00022741"/>
    </source>
</evidence>
<dbReference type="SUPFAM" id="SSF54980">
    <property type="entry name" value="EF-G C-terminal domain-like"/>
    <property type="match status" value="2"/>
</dbReference>
<feature type="binding site" evidence="7">
    <location>
        <begin position="21"/>
        <end position="28"/>
    </location>
    <ligand>
        <name>GTP</name>
        <dbReference type="ChEBI" id="CHEBI:37565"/>
    </ligand>
</feature>
<evidence type="ECO:0000256" key="5">
    <source>
        <dbReference type="ARBA" id="ARBA00023134"/>
    </source>
</evidence>
<dbReference type="Gene3D" id="3.30.70.870">
    <property type="entry name" value="Elongation Factor G (Translational Gtpase), domain 3"/>
    <property type="match status" value="1"/>
</dbReference>
<evidence type="ECO:0000259" key="10">
    <source>
        <dbReference type="PROSITE" id="PS51722"/>
    </source>
</evidence>
<dbReference type="Gene3D" id="2.40.30.10">
    <property type="entry name" value="Translation factors"/>
    <property type="match status" value="1"/>
</dbReference>
<dbReference type="PROSITE" id="PS51722">
    <property type="entry name" value="G_TR_2"/>
    <property type="match status" value="1"/>
</dbReference>
<dbReference type="Proteomes" id="UP000331127">
    <property type="component" value="Unassembled WGS sequence"/>
</dbReference>
<dbReference type="InterPro" id="IPR009022">
    <property type="entry name" value="EFG_III"/>
</dbReference>
<evidence type="ECO:0000256" key="8">
    <source>
        <dbReference type="NCBIfam" id="TIGR00484"/>
    </source>
</evidence>
<dbReference type="FunFam" id="3.30.70.240:FF:000001">
    <property type="entry name" value="Elongation factor G"/>
    <property type="match status" value="1"/>
</dbReference>
<dbReference type="NCBIfam" id="TIGR00484">
    <property type="entry name" value="EF-G"/>
    <property type="match status" value="1"/>
</dbReference>
<dbReference type="FunFam" id="3.30.70.870:FF:000001">
    <property type="entry name" value="Elongation factor G"/>
    <property type="match status" value="1"/>
</dbReference>
<dbReference type="InterPro" id="IPR020568">
    <property type="entry name" value="Ribosomal_Su5_D2-typ_SF"/>
</dbReference>
<keyword evidence="12" id="KW-1185">Reference proteome</keyword>
<evidence type="ECO:0000256" key="1">
    <source>
        <dbReference type="ARBA" id="ARBA00005870"/>
    </source>
</evidence>
<dbReference type="GO" id="GO:0005525">
    <property type="term" value="F:GTP binding"/>
    <property type="evidence" value="ECO:0007669"/>
    <property type="project" value="UniProtKB-UniRule"/>
</dbReference>
<dbReference type="SMART" id="SM00889">
    <property type="entry name" value="EFG_IV"/>
    <property type="match status" value="1"/>
</dbReference>
<dbReference type="CDD" id="cd16262">
    <property type="entry name" value="EFG_III"/>
    <property type="match status" value="1"/>
</dbReference>
<evidence type="ECO:0000313" key="11">
    <source>
        <dbReference type="EMBL" id="GES11574.1"/>
    </source>
</evidence>
<evidence type="ECO:0000256" key="6">
    <source>
        <dbReference type="ARBA" id="ARBA00024731"/>
    </source>
</evidence>
<dbReference type="InterPro" id="IPR000795">
    <property type="entry name" value="T_Tr_GTP-bd_dom"/>
</dbReference>
<keyword evidence="5 7" id="KW-0342">GTP-binding</keyword>
<dbReference type="InterPro" id="IPR000640">
    <property type="entry name" value="EFG_V-like"/>
</dbReference>
<dbReference type="SUPFAM" id="SSF52540">
    <property type="entry name" value="P-loop containing nucleoside triphosphate hydrolases"/>
    <property type="match status" value="1"/>
</dbReference>
<dbReference type="SUPFAM" id="SSF54211">
    <property type="entry name" value="Ribosomal protein S5 domain 2-like"/>
    <property type="match status" value="1"/>
</dbReference>
<keyword evidence="3 7" id="KW-0251">Elongation factor</keyword>
<accession>A0A5M3WRQ9</accession>
<keyword evidence="7" id="KW-0963">Cytoplasm</keyword>
<dbReference type="NCBIfam" id="TIGR00231">
    <property type="entry name" value="small_GTP"/>
    <property type="match status" value="1"/>
</dbReference>